<keyword evidence="1" id="KW-0472">Membrane</keyword>
<dbReference type="GO" id="GO:0016705">
    <property type="term" value="F:oxidoreductase activity, acting on paired donors, with incorporation or reduction of molecular oxygen"/>
    <property type="evidence" value="ECO:0007669"/>
    <property type="project" value="InterPro"/>
</dbReference>
<dbReference type="InterPro" id="IPR001128">
    <property type="entry name" value="Cyt_P450"/>
</dbReference>
<dbReference type="AlphaFoldDB" id="A0A8H7APG1"/>
<name>A0A8H7APG1_9EURO</name>
<dbReference type="SUPFAM" id="SSF48264">
    <property type="entry name" value="Cytochrome P450"/>
    <property type="match status" value="1"/>
</dbReference>
<dbReference type="Proteomes" id="UP000606974">
    <property type="component" value="Unassembled WGS sequence"/>
</dbReference>
<keyword evidence="1" id="KW-1133">Transmembrane helix</keyword>
<comment type="caution">
    <text evidence="2">The sequence shown here is derived from an EMBL/GenBank/DDBJ whole genome shotgun (WGS) entry which is preliminary data.</text>
</comment>
<dbReference type="GO" id="GO:0020037">
    <property type="term" value="F:heme binding"/>
    <property type="evidence" value="ECO:0007669"/>
    <property type="project" value="InterPro"/>
</dbReference>
<organism evidence="2 3">
    <name type="scientific">Endocarpon pusillum</name>
    <dbReference type="NCBI Taxonomy" id="364733"/>
    <lineage>
        <taxon>Eukaryota</taxon>
        <taxon>Fungi</taxon>
        <taxon>Dikarya</taxon>
        <taxon>Ascomycota</taxon>
        <taxon>Pezizomycotina</taxon>
        <taxon>Eurotiomycetes</taxon>
        <taxon>Chaetothyriomycetidae</taxon>
        <taxon>Verrucariales</taxon>
        <taxon>Verrucariaceae</taxon>
        <taxon>Endocarpon</taxon>
    </lineage>
</organism>
<evidence type="ECO:0000313" key="3">
    <source>
        <dbReference type="Proteomes" id="UP000606974"/>
    </source>
</evidence>
<evidence type="ECO:0000313" key="2">
    <source>
        <dbReference type="EMBL" id="KAF7511919.1"/>
    </source>
</evidence>
<accession>A0A8H7APG1</accession>
<sequence>MSNLFIYLLASYETTANTILYGLIVLALRPELQSRVIGEIDQVYADAARAGRTGLTYGDDFERLQYTYGFMEKPSASSPVWLLIAKWSTKPPISALPLHHRVEPRHICYLLVVTCTSLTCFALLGTLSVRRSSLLTLDPGRWLEAPAAAPAKDATIPEKQVVAAHKTSQVRDMFLIFSDSARACLRSKFAQAESTLRFRQGYYANTE</sequence>
<dbReference type="GO" id="GO:0005506">
    <property type="term" value="F:iron ion binding"/>
    <property type="evidence" value="ECO:0007669"/>
    <property type="project" value="InterPro"/>
</dbReference>
<dbReference type="EMBL" id="JAACFV010000016">
    <property type="protein sequence ID" value="KAF7511919.1"/>
    <property type="molecule type" value="Genomic_DNA"/>
</dbReference>
<gene>
    <name evidence="2" type="ORF">GJ744_003152</name>
</gene>
<evidence type="ECO:0008006" key="4">
    <source>
        <dbReference type="Google" id="ProtNLM"/>
    </source>
</evidence>
<keyword evidence="1" id="KW-0812">Transmembrane</keyword>
<keyword evidence="3" id="KW-1185">Reference proteome</keyword>
<dbReference type="OrthoDB" id="1470350at2759"/>
<dbReference type="InterPro" id="IPR036396">
    <property type="entry name" value="Cyt_P450_sf"/>
</dbReference>
<evidence type="ECO:0000256" key="1">
    <source>
        <dbReference type="SAM" id="Phobius"/>
    </source>
</evidence>
<feature type="transmembrane region" description="Helical" evidence="1">
    <location>
        <begin position="6"/>
        <end position="28"/>
    </location>
</feature>
<dbReference type="Pfam" id="PF00067">
    <property type="entry name" value="p450"/>
    <property type="match status" value="1"/>
</dbReference>
<proteinExistence type="predicted"/>
<protein>
    <recommendedName>
        <fullName evidence="4">Cytochrome P450</fullName>
    </recommendedName>
</protein>
<feature type="transmembrane region" description="Helical" evidence="1">
    <location>
        <begin position="107"/>
        <end position="129"/>
    </location>
</feature>
<dbReference type="GO" id="GO:0004497">
    <property type="term" value="F:monooxygenase activity"/>
    <property type="evidence" value="ECO:0007669"/>
    <property type="project" value="InterPro"/>
</dbReference>
<reference evidence="2" key="1">
    <citation type="submission" date="2020-02" db="EMBL/GenBank/DDBJ databases">
        <authorList>
            <person name="Palmer J.M."/>
        </authorList>
    </citation>
    <scope>NUCLEOTIDE SEQUENCE</scope>
    <source>
        <strain evidence="2">EPUS1.4</strain>
        <tissue evidence="2">Thallus</tissue>
    </source>
</reference>
<dbReference type="Gene3D" id="1.10.630.10">
    <property type="entry name" value="Cytochrome P450"/>
    <property type="match status" value="1"/>
</dbReference>